<dbReference type="PANTHER" id="PTHR10174">
    <property type="entry name" value="ALPHA-TOCOPHEROL TRANSFER PROTEIN-RELATED"/>
    <property type="match status" value="1"/>
</dbReference>
<feature type="domain" description="CRAL-TRIO" evidence="1">
    <location>
        <begin position="106"/>
        <end position="253"/>
    </location>
</feature>
<dbReference type="SUPFAM" id="SSF46938">
    <property type="entry name" value="CRAL/TRIO N-terminal domain"/>
    <property type="match status" value="1"/>
</dbReference>
<keyword evidence="3" id="KW-1185">Reference proteome</keyword>
<dbReference type="SUPFAM" id="SSF52087">
    <property type="entry name" value="CRAL/TRIO domain"/>
    <property type="match status" value="1"/>
</dbReference>
<name>A0AA38MDB5_9CUCU</name>
<dbReference type="Pfam" id="PF00650">
    <property type="entry name" value="CRAL_TRIO"/>
    <property type="match status" value="1"/>
</dbReference>
<gene>
    <name evidence="2" type="ORF">Zmor_018193</name>
</gene>
<dbReference type="InterPro" id="IPR036273">
    <property type="entry name" value="CRAL/TRIO_N_dom_sf"/>
</dbReference>
<dbReference type="PANTHER" id="PTHR10174:SF222">
    <property type="entry name" value="GH10083P-RELATED"/>
    <property type="match status" value="1"/>
</dbReference>
<dbReference type="InterPro" id="IPR001251">
    <property type="entry name" value="CRAL-TRIO_dom"/>
</dbReference>
<dbReference type="Gene3D" id="1.20.5.1200">
    <property type="entry name" value="Alpha-tocopherol transfer"/>
    <property type="match status" value="1"/>
</dbReference>
<dbReference type="SMART" id="SM00516">
    <property type="entry name" value="SEC14"/>
    <property type="match status" value="1"/>
</dbReference>
<sequence length="305" mass="35783">MERTLFEVGDCVLQNVLDSFNTSEKSLQQDVITLTKWMQTQPHFPEIMEPKTLQNFLIQNKFSIERCKQKIDMYYTIKSKLPEIYGTINPNSPGMHRARSILYSVLHPRLTKEMCRVLFMKVRNKDRVNELLIGDISRNFINLQELRMREDVVFGDVMVLDCQGLAPLLFKVTPMSMYKSTVLIYERVYSLRLKKVYLLNLPAVGEKILSIVKKIMLPKLFERIEICTAETLKESFPIDMLPKDYGGEGYSLEELKDMWDAKFLEKKDFYDRLDQTRIHENLRPGKLKDDDILGVYGNFKKVDLD</sequence>
<protein>
    <recommendedName>
        <fullName evidence="1">CRAL-TRIO domain-containing protein</fullName>
    </recommendedName>
</protein>
<dbReference type="PROSITE" id="PS50191">
    <property type="entry name" value="CRAL_TRIO"/>
    <property type="match status" value="1"/>
</dbReference>
<dbReference type="InterPro" id="IPR036865">
    <property type="entry name" value="CRAL-TRIO_dom_sf"/>
</dbReference>
<dbReference type="AlphaFoldDB" id="A0AA38MDB5"/>
<proteinExistence type="predicted"/>
<evidence type="ECO:0000313" key="2">
    <source>
        <dbReference type="EMBL" id="KAJ3652208.1"/>
    </source>
</evidence>
<dbReference type="CDD" id="cd00170">
    <property type="entry name" value="SEC14"/>
    <property type="match status" value="1"/>
</dbReference>
<accession>A0AA38MDB5</accession>
<dbReference type="Gene3D" id="3.40.525.10">
    <property type="entry name" value="CRAL-TRIO lipid binding domain"/>
    <property type="match status" value="1"/>
</dbReference>
<evidence type="ECO:0000259" key="1">
    <source>
        <dbReference type="PROSITE" id="PS50191"/>
    </source>
</evidence>
<reference evidence="2" key="1">
    <citation type="journal article" date="2023" name="G3 (Bethesda)">
        <title>Whole genome assemblies of Zophobas morio and Tenebrio molitor.</title>
        <authorList>
            <person name="Kaur S."/>
            <person name="Stinson S.A."/>
            <person name="diCenzo G.C."/>
        </authorList>
    </citation>
    <scope>NUCLEOTIDE SEQUENCE</scope>
    <source>
        <strain evidence="2">QUZm001</strain>
    </source>
</reference>
<dbReference type="Proteomes" id="UP001168821">
    <property type="component" value="Unassembled WGS sequence"/>
</dbReference>
<dbReference type="GO" id="GO:0016020">
    <property type="term" value="C:membrane"/>
    <property type="evidence" value="ECO:0007669"/>
    <property type="project" value="TreeGrafter"/>
</dbReference>
<comment type="caution">
    <text evidence="2">The sequence shown here is derived from an EMBL/GenBank/DDBJ whole genome shotgun (WGS) entry which is preliminary data.</text>
</comment>
<dbReference type="GO" id="GO:1902936">
    <property type="term" value="F:phosphatidylinositol bisphosphate binding"/>
    <property type="evidence" value="ECO:0007669"/>
    <property type="project" value="TreeGrafter"/>
</dbReference>
<dbReference type="EMBL" id="JALNTZ010000005">
    <property type="protein sequence ID" value="KAJ3652208.1"/>
    <property type="molecule type" value="Genomic_DNA"/>
</dbReference>
<evidence type="ECO:0000313" key="3">
    <source>
        <dbReference type="Proteomes" id="UP001168821"/>
    </source>
</evidence>
<organism evidence="2 3">
    <name type="scientific">Zophobas morio</name>
    <dbReference type="NCBI Taxonomy" id="2755281"/>
    <lineage>
        <taxon>Eukaryota</taxon>
        <taxon>Metazoa</taxon>
        <taxon>Ecdysozoa</taxon>
        <taxon>Arthropoda</taxon>
        <taxon>Hexapoda</taxon>
        <taxon>Insecta</taxon>
        <taxon>Pterygota</taxon>
        <taxon>Neoptera</taxon>
        <taxon>Endopterygota</taxon>
        <taxon>Coleoptera</taxon>
        <taxon>Polyphaga</taxon>
        <taxon>Cucujiformia</taxon>
        <taxon>Tenebrionidae</taxon>
        <taxon>Zophobas</taxon>
    </lineage>
</organism>